<dbReference type="RefSeq" id="XP_013320426.1">
    <property type="nucleotide sequence ID" value="XM_013464972.1"/>
</dbReference>
<keyword evidence="6" id="KW-0943">RNA-mediated gene silencing</keyword>
<evidence type="ECO:0000256" key="3">
    <source>
        <dbReference type="ARBA" id="ARBA00022679"/>
    </source>
</evidence>
<evidence type="ECO:0000256" key="7">
    <source>
        <dbReference type="ARBA" id="ARBA00048744"/>
    </source>
</evidence>
<keyword evidence="2 8" id="KW-0696">RNA-directed RNA polymerase</keyword>
<dbReference type="Pfam" id="PF26253">
    <property type="entry name" value="RdRP_head"/>
    <property type="match status" value="1"/>
</dbReference>
<dbReference type="GO" id="GO:0031380">
    <property type="term" value="C:nuclear RNA-directed RNA polymerase complex"/>
    <property type="evidence" value="ECO:0007669"/>
    <property type="project" value="TreeGrafter"/>
</dbReference>
<dbReference type="Pfam" id="PF05183">
    <property type="entry name" value="RdRP"/>
    <property type="match status" value="1"/>
</dbReference>
<gene>
    <name evidence="12" type="ORF">PV05_00108</name>
</gene>
<dbReference type="GO" id="GO:0003968">
    <property type="term" value="F:RNA-directed RNA polymerase activity"/>
    <property type="evidence" value="ECO:0007669"/>
    <property type="project" value="UniProtKB-KW"/>
</dbReference>
<keyword evidence="13" id="KW-1185">Reference proteome</keyword>
<comment type="similarity">
    <text evidence="1 8">Belongs to the RdRP family.</text>
</comment>
<dbReference type="InterPro" id="IPR058752">
    <property type="entry name" value="RDRP_C_head"/>
</dbReference>
<dbReference type="InterPro" id="IPR057503">
    <property type="entry name" value="PH_RdRP"/>
</dbReference>
<evidence type="ECO:0000256" key="1">
    <source>
        <dbReference type="ARBA" id="ARBA00005762"/>
    </source>
</evidence>
<evidence type="ECO:0000313" key="13">
    <source>
        <dbReference type="Proteomes" id="UP000054342"/>
    </source>
</evidence>
<feature type="domain" description="RDRP C-terminal head" evidence="11">
    <location>
        <begin position="1046"/>
        <end position="1166"/>
    </location>
</feature>
<evidence type="ECO:0000256" key="4">
    <source>
        <dbReference type="ARBA" id="ARBA00022695"/>
    </source>
</evidence>
<feature type="domain" description="RdRP-like PH" evidence="10">
    <location>
        <begin position="125"/>
        <end position="272"/>
    </location>
</feature>
<organism evidence="12 13">
    <name type="scientific">Exophiala xenobiotica</name>
    <dbReference type="NCBI Taxonomy" id="348802"/>
    <lineage>
        <taxon>Eukaryota</taxon>
        <taxon>Fungi</taxon>
        <taxon>Dikarya</taxon>
        <taxon>Ascomycota</taxon>
        <taxon>Pezizomycotina</taxon>
        <taxon>Eurotiomycetes</taxon>
        <taxon>Chaetothyriomycetidae</taxon>
        <taxon>Chaetothyriales</taxon>
        <taxon>Herpotrichiellaceae</taxon>
        <taxon>Exophiala</taxon>
    </lineage>
</organism>
<dbReference type="InterPro" id="IPR057596">
    <property type="entry name" value="RDRP_core"/>
</dbReference>
<dbReference type="InterPro" id="IPR007855">
    <property type="entry name" value="RDRP"/>
</dbReference>
<name>A0A0D2DC27_9EURO</name>
<evidence type="ECO:0000256" key="6">
    <source>
        <dbReference type="ARBA" id="ARBA00023158"/>
    </source>
</evidence>
<dbReference type="PANTHER" id="PTHR23079">
    <property type="entry name" value="RNA-DEPENDENT RNA POLYMERASE"/>
    <property type="match status" value="1"/>
</dbReference>
<dbReference type="Proteomes" id="UP000054342">
    <property type="component" value="Unassembled WGS sequence"/>
</dbReference>
<evidence type="ECO:0000259" key="11">
    <source>
        <dbReference type="Pfam" id="PF26253"/>
    </source>
</evidence>
<reference evidence="12 13" key="1">
    <citation type="submission" date="2015-01" db="EMBL/GenBank/DDBJ databases">
        <title>The Genome Sequence of Exophiala xenobiotica CBS118157.</title>
        <authorList>
            <consortium name="The Broad Institute Genomics Platform"/>
            <person name="Cuomo C."/>
            <person name="de Hoog S."/>
            <person name="Gorbushina A."/>
            <person name="Stielow B."/>
            <person name="Teixiera M."/>
            <person name="Abouelleil A."/>
            <person name="Chapman S.B."/>
            <person name="Priest M."/>
            <person name="Young S.K."/>
            <person name="Wortman J."/>
            <person name="Nusbaum C."/>
            <person name="Birren B."/>
        </authorList>
    </citation>
    <scope>NUCLEOTIDE SEQUENCE [LARGE SCALE GENOMIC DNA]</scope>
    <source>
        <strain evidence="12 13">CBS 118157</strain>
    </source>
</reference>
<keyword evidence="5 8" id="KW-0694">RNA-binding</keyword>
<dbReference type="HOGENOM" id="CLU_001366_2_0_1"/>
<dbReference type="GO" id="GO:0003723">
    <property type="term" value="F:RNA binding"/>
    <property type="evidence" value="ECO:0007669"/>
    <property type="project" value="UniProtKB-KW"/>
</dbReference>
<evidence type="ECO:0000259" key="9">
    <source>
        <dbReference type="Pfam" id="PF05183"/>
    </source>
</evidence>
<evidence type="ECO:0000256" key="2">
    <source>
        <dbReference type="ARBA" id="ARBA00022484"/>
    </source>
</evidence>
<keyword evidence="3 8" id="KW-0808">Transferase</keyword>
<keyword evidence="4 8" id="KW-0548">Nucleotidyltransferase</keyword>
<dbReference type="AlphaFoldDB" id="A0A0D2DC27"/>
<accession>A0A0D2DC27</accession>
<comment type="catalytic activity">
    <reaction evidence="7 8">
        <text>RNA(n) + a ribonucleoside 5'-triphosphate = RNA(n+1) + diphosphate</text>
        <dbReference type="Rhea" id="RHEA:21248"/>
        <dbReference type="Rhea" id="RHEA-COMP:14527"/>
        <dbReference type="Rhea" id="RHEA-COMP:17342"/>
        <dbReference type="ChEBI" id="CHEBI:33019"/>
        <dbReference type="ChEBI" id="CHEBI:61557"/>
        <dbReference type="ChEBI" id="CHEBI:140395"/>
        <dbReference type="EC" id="2.7.7.48"/>
    </reaction>
</comment>
<dbReference type="EC" id="2.7.7.48" evidence="8"/>
<evidence type="ECO:0000256" key="8">
    <source>
        <dbReference type="RuleBase" id="RU363098"/>
    </source>
</evidence>
<dbReference type="STRING" id="348802.A0A0D2DC27"/>
<evidence type="ECO:0000256" key="5">
    <source>
        <dbReference type="ARBA" id="ARBA00022884"/>
    </source>
</evidence>
<dbReference type="EMBL" id="KN847317">
    <property type="protein sequence ID" value="KIW59842.1"/>
    <property type="molecule type" value="Genomic_DNA"/>
</dbReference>
<evidence type="ECO:0000313" key="12">
    <source>
        <dbReference type="EMBL" id="KIW59842.1"/>
    </source>
</evidence>
<dbReference type="GeneID" id="25322016"/>
<proteinExistence type="inferred from homology"/>
<sequence length="1190" mass="133299">MDVFISNLDSRLTKETLRDILAPILVEFQIHVFEVRKAVGKTFATLTIADNSKAHSLLARAQANPKLLLSPSGRQALFQISRKAVDPHWLRVLRKEEKDRQNLQAWQKSSKVAEAAQGVGQEAGLKITELQCGRWEIVARKTAFVPYFELQRTEGRLVRDGRTLVMRMDAVSSKRYDLVIDLSSISAFAISGKSRASSTLTITLLLAPRIYEEDSPDPDDPLLGMLEGLQLGWQTVRRFRVGALPEVLLPGDFLPGPHLAVVGSCLTYSMVVPLGLDGLERRIKSMLPHRISITITPRTSLVRKGNHSQQLSSLQEEVATYGCSFALRFQIHGLWANGLLSPAEVERVLPYVSDLRIRSGESTLITVLRRLNLQSPRLDATTDANEAGIGGILRALTQEAALSFDDGAQRTSSRDEAYIHRVTVTPTGVYLYGPELIASNRILRQYSAHSDCFLRVLFSDENETRLEFDRDASNERIYQDRFLPILRNGLDIAGEHFDFLGFSHSSLRSQTCWFMRPFIQDGTLLFAKDLISKLGDFSEIRCPAKCAARIGQAFSETTSALRVEPSVVQVCADVKVGRYVFTDGCGTISKSMWRRLRGNVPPKDQPTSYQIRYKGAKGMLTLDTRLEGDQIRLRGSMVKFNGSPSDEVEICGTNLRPLPFKLNRQIIKILEDLGVPASAFETLQERAIQRLRLSASSRSVALNFIIQNLSDSSSGLPTLLRHLGRIGVDATEDNFLREILGALLQVQLREIKFRSRILVPDALTLYGISDETSFLEEGEVFVTFLVEGTREHSYLSGRVTVTRSPAMHPGDVQIVQAVAPPQSSALWNLRNCVVFSQKGSRDLPSMLSGGDLDGDLYNIIYDDELMPRKTVAPAAYLPAQPIDIARPVTANDMGGFFVDFMRNDQLGRIAIVHQVFADLESTFSANCLSLADLHSTAVDFSKSGVPVDGKKIPRSPTYRPDFMAPTASTKVEKGIKRSAEVEVPHSGQRYRYYESERVLGRLYRAVDEDTFFQDLEEETSSLFSMEASNNVLEDIRDWVVSSISYPRVQTYYMMAREVRDYYESNMLEMMSLYAVGRTEQLTEKEVFIGTIMGGSGAGSKHQREQSDYMKTQFNGELRQIKSWMENKTADDEDDGFECLAAACLDVAVQETSKFDVDLRSFGWFAAGLCVPEIEKRREGSAYEPTEDFWW</sequence>
<dbReference type="Pfam" id="PF25358">
    <property type="entry name" value="PH_fung_RdRP"/>
    <property type="match status" value="1"/>
</dbReference>
<dbReference type="OrthoDB" id="6513042at2759"/>
<evidence type="ECO:0000259" key="10">
    <source>
        <dbReference type="Pfam" id="PF25358"/>
    </source>
</evidence>
<dbReference type="PANTHER" id="PTHR23079:SF17">
    <property type="entry name" value="RNA-DEPENDENT RNA POLYMERASE"/>
    <property type="match status" value="1"/>
</dbReference>
<feature type="domain" description="RDRP core" evidence="9">
    <location>
        <begin position="424"/>
        <end position="1006"/>
    </location>
</feature>
<protein>
    <recommendedName>
        <fullName evidence="8">RNA-dependent RNA polymerase</fullName>
        <ecNumber evidence="8">2.7.7.48</ecNumber>
    </recommendedName>
</protein>
<dbReference type="GO" id="GO:0030422">
    <property type="term" value="P:siRNA processing"/>
    <property type="evidence" value="ECO:0007669"/>
    <property type="project" value="TreeGrafter"/>
</dbReference>